<dbReference type="PANTHER" id="PTHR11254:SF67">
    <property type="entry name" value="E3 UBIQUITIN-PROTEIN LIGASE HUWE1"/>
    <property type="match status" value="1"/>
</dbReference>
<name>A0A1X7V446_AMPQE</name>
<evidence type="ECO:0000256" key="15">
    <source>
        <dbReference type="PROSITE-ProRule" id="PRU00104"/>
    </source>
</evidence>
<keyword evidence="14" id="KW-0040">ANK repeat</keyword>
<dbReference type="Pfam" id="PF12796">
    <property type="entry name" value="Ank_2"/>
    <property type="match status" value="1"/>
</dbReference>
<dbReference type="AlphaFoldDB" id="A0A1X7V446"/>
<keyword evidence="6 15" id="KW-0833">Ubl conjugation pathway</keyword>
<feature type="region of interest" description="Disordered" evidence="16">
    <location>
        <begin position="32"/>
        <end position="67"/>
    </location>
</feature>
<dbReference type="SMART" id="SM00119">
    <property type="entry name" value="HECTc"/>
    <property type="match status" value="1"/>
</dbReference>
<evidence type="ECO:0000256" key="8">
    <source>
        <dbReference type="ARBA" id="ARBA00023034"/>
    </source>
</evidence>
<evidence type="ECO:0000313" key="19">
    <source>
        <dbReference type="Proteomes" id="UP000007879"/>
    </source>
</evidence>
<reference evidence="19" key="1">
    <citation type="journal article" date="2010" name="Nature">
        <title>The Amphimedon queenslandica genome and the evolution of animal complexity.</title>
        <authorList>
            <person name="Srivastava M."/>
            <person name="Simakov O."/>
            <person name="Chapman J."/>
            <person name="Fahey B."/>
            <person name="Gauthier M.E."/>
            <person name="Mitros T."/>
            <person name="Richards G.S."/>
            <person name="Conaco C."/>
            <person name="Dacre M."/>
            <person name="Hellsten U."/>
            <person name="Larroux C."/>
            <person name="Putnam N.H."/>
            <person name="Stanke M."/>
            <person name="Adamska M."/>
            <person name="Darling A."/>
            <person name="Degnan S.M."/>
            <person name="Oakley T.H."/>
            <person name="Plachetzki D.C."/>
            <person name="Zhai Y."/>
            <person name="Adamski M."/>
            <person name="Calcino A."/>
            <person name="Cummins S.F."/>
            <person name="Goodstein D.M."/>
            <person name="Harris C."/>
            <person name="Jackson D.J."/>
            <person name="Leys S.P."/>
            <person name="Shu S."/>
            <person name="Woodcroft B.J."/>
            <person name="Vervoort M."/>
            <person name="Kosik K.S."/>
            <person name="Manning G."/>
            <person name="Degnan B.M."/>
            <person name="Rokhsar D.S."/>
        </authorList>
    </citation>
    <scope>NUCLEOTIDE SEQUENCE [LARGE SCALE GENOMIC DNA]</scope>
</reference>
<dbReference type="SUPFAM" id="SSF56204">
    <property type="entry name" value="Hect, E3 ligase catalytic domain"/>
    <property type="match status" value="1"/>
</dbReference>
<dbReference type="GO" id="GO:0005783">
    <property type="term" value="C:endoplasmic reticulum"/>
    <property type="evidence" value="ECO:0007669"/>
    <property type="project" value="UniProtKB-SubCell"/>
</dbReference>
<dbReference type="GO" id="GO:0061630">
    <property type="term" value="F:ubiquitin protein ligase activity"/>
    <property type="evidence" value="ECO:0007669"/>
    <property type="project" value="UniProtKB-EC"/>
</dbReference>
<evidence type="ECO:0000256" key="11">
    <source>
        <dbReference type="ARBA" id="ARBA00040370"/>
    </source>
</evidence>
<dbReference type="PROSITE" id="PS50088">
    <property type="entry name" value="ANK_REPEAT"/>
    <property type="match status" value="1"/>
</dbReference>
<dbReference type="eggNOG" id="KOG0939">
    <property type="taxonomic scope" value="Eukaryota"/>
</dbReference>
<feature type="region of interest" description="Disordered" evidence="16">
    <location>
        <begin position="97"/>
        <end position="212"/>
    </location>
</feature>
<feature type="compositionally biased region" description="Basic and acidic residues" evidence="16">
    <location>
        <begin position="203"/>
        <end position="212"/>
    </location>
</feature>
<evidence type="ECO:0000259" key="17">
    <source>
        <dbReference type="PROSITE" id="PS50237"/>
    </source>
</evidence>
<evidence type="ECO:0000256" key="7">
    <source>
        <dbReference type="ARBA" id="ARBA00022824"/>
    </source>
</evidence>
<organism evidence="18">
    <name type="scientific">Amphimedon queenslandica</name>
    <name type="common">Sponge</name>
    <dbReference type="NCBI Taxonomy" id="400682"/>
    <lineage>
        <taxon>Eukaryota</taxon>
        <taxon>Metazoa</taxon>
        <taxon>Porifera</taxon>
        <taxon>Demospongiae</taxon>
        <taxon>Heteroscleromorpha</taxon>
        <taxon>Haplosclerida</taxon>
        <taxon>Niphatidae</taxon>
        <taxon>Amphimedon</taxon>
    </lineage>
</organism>
<evidence type="ECO:0000256" key="16">
    <source>
        <dbReference type="SAM" id="MobiDB-lite"/>
    </source>
</evidence>
<dbReference type="InterPro" id="IPR000569">
    <property type="entry name" value="HECT_dom"/>
</dbReference>
<dbReference type="InterPro" id="IPR036770">
    <property type="entry name" value="Ankyrin_rpt-contain_sf"/>
</dbReference>
<dbReference type="EnsemblMetazoa" id="XM_019995186.1">
    <property type="protein sequence ID" value="XP_019850745.1"/>
    <property type="gene ID" value="LOC109581241"/>
</dbReference>
<dbReference type="EC" id="2.3.2.26" evidence="4"/>
<protein>
    <recommendedName>
        <fullName evidence="11">E3 ubiquitin-protein ligase HACE1</fullName>
        <ecNumber evidence="4">2.3.2.26</ecNumber>
    </recommendedName>
    <alternativeName>
        <fullName evidence="13">HECT domain and ankyrin repeat-containing E3 ubiquitin-protein ligase 1</fullName>
    </alternativeName>
    <alternativeName>
        <fullName evidence="12">HECT-type E3 ubiquitin transferase HACE1</fullName>
    </alternativeName>
</protein>
<evidence type="ECO:0000256" key="6">
    <source>
        <dbReference type="ARBA" id="ARBA00022786"/>
    </source>
</evidence>
<dbReference type="SMART" id="SM00248">
    <property type="entry name" value="ANK"/>
    <property type="match status" value="4"/>
</dbReference>
<evidence type="ECO:0000256" key="10">
    <source>
        <dbReference type="ARBA" id="ARBA00037859"/>
    </source>
</evidence>
<evidence type="ECO:0000256" key="13">
    <source>
        <dbReference type="ARBA" id="ARBA00042378"/>
    </source>
</evidence>
<dbReference type="PANTHER" id="PTHR11254">
    <property type="entry name" value="HECT DOMAIN UBIQUITIN-PROTEIN LIGASE"/>
    <property type="match status" value="1"/>
</dbReference>
<reference evidence="18" key="2">
    <citation type="submission" date="2017-05" db="UniProtKB">
        <authorList>
            <consortium name="EnsemblMetazoa"/>
        </authorList>
    </citation>
    <scope>IDENTIFICATION</scope>
</reference>
<keyword evidence="7" id="KW-0256">Endoplasmic reticulum</keyword>
<evidence type="ECO:0000256" key="1">
    <source>
        <dbReference type="ARBA" id="ARBA00000885"/>
    </source>
</evidence>
<sequence length="1104" mass="125656">MATRRSKRLQTRFKEKLENENVKKVKWLREKRKTFKQESDSPSEAEEINGDTSASSGVSEEHVTPFKQLKAKNNFTKVYNSYNMDKGLDCYEADFIDDSDNVRKKPKPKIATPSLSLRKKKIRKGITCINESEEESEGDAHVSTPTRRKSARKRMFDSSSSEEEVQEEKGTPKKKKRRILKMDSDDDDDRSPPVRAKSSRAQILKEQKETKKQELMRELKESRNKAYSDANLDTKQEPEYTCSNGISYNYDEIFNDESSDEEKDEYYDSDWIVPDDDCSLDDLGEATSLGSLYSFLSNTMTFQSIVEESSNWTEDEPAYQLILSAGGNKGETALHDILSDPALQEAESVLSDFNTTLLHVVLVLPWLSDSSSNQSSDSFSQKFNEDAMAHSYLLSLYRFNSKWFNDTLSNRMNMRPSIIETAVWYRREKCTRYLIELYEKLNLNWRQSKDEEKGFNGLWPRNLCQLCLLSHLLDTSSNANTTVQFDSLLRTPSALDTTCTNSDEPSSAAGIINIIFPYMEGQDMSDKDELGYTAVMYAVQLGDWETLSIFLKSHFVSFGIKDNEGRSLLHFAAASGSLLCIQQLLDYGHPVDSKDMNGWPPLLYAHFSGHEEAFLMLMEAKPHQLSVLSELLHRQDDNSRRKTAKVVRELLISLAHSESYYTLFNKFVCSNLNVLDDESFGFMKHCMSLLSFENKKEWLKQKLRKLREEEHEDEGMYCSRLKLHNLQRSNIVSDVLSRLEFVTVNDYRYGPPDVTFKNEPGICTGPRKEFWTCLSHELAKGEGNIFTCSGDSQLSLQPYQTIADHLPNTLTLSSSKRLLSSMRSPPVSVPDHLYHVNIIGSLLATAVMYDDTLDCNLSVPLIKQLLGQSVSSDDLESVDADLYHQLTNLKNESVEELELTFCTSLVCPWNGNLVDIDLSRGACQDEPVTDDNKLEYIECLSQFRLINSNEPETKELLEGFWKIIPRRYISAFTPNEFSLLLSGTPHIDVKDWRKNTIVRCCQTSSQPITKWFWDLVNDLSENERGLLLKFCTGSPRLPPGGFASLKGLSGSNGFTLTIGSGVNKIPHAQTCFNVLVLSDYTSEQELRNKVLIAIRYGCEGFAFS</sequence>
<dbReference type="GO" id="GO:0006511">
    <property type="term" value="P:ubiquitin-dependent protein catabolic process"/>
    <property type="evidence" value="ECO:0007669"/>
    <property type="project" value="TreeGrafter"/>
</dbReference>
<dbReference type="GO" id="GO:0000209">
    <property type="term" value="P:protein polyubiquitination"/>
    <property type="evidence" value="ECO:0007669"/>
    <property type="project" value="TreeGrafter"/>
</dbReference>
<dbReference type="GO" id="GO:0005634">
    <property type="term" value="C:nucleus"/>
    <property type="evidence" value="ECO:0007669"/>
    <property type="project" value="TreeGrafter"/>
</dbReference>
<evidence type="ECO:0000256" key="4">
    <source>
        <dbReference type="ARBA" id="ARBA00012485"/>
    </source>
</evidence>
<evidence type="ECO:0000256" key="2">
    <source>
        <dbReference type="ARBA" id="ARBA00004240"/>
    </source>
</evidence>
<dbReference type="InParanoid" id="A0A1X7V446"/>
<evidence type="ECO:0000256" key="5">
    <source>
        <dbReference type="ARBA" id="ARBA00022679"/>
    </source>
</evidence>
<dbReference type="PROSITE" id="PS50297">
    <property type="entry name" value="ANK_REP_REGION"/>
    <property type="match status" value="1"/>
</dbReference>
<evidence type="ECO:0000256" key="12">
    <source>
        <dbReference type="ARBA" id="ARBA00041409"/>
    </source>
</evidence>
<keyword evidence="5" id="KW-0808">Transferase</keyword>
<proteinExistence type="predicted"/>
<dbReference type="KEGG" id="aqu:109581241"/>
<dbReference type="Gene3D" id="3.90.1750.10">
    <property type="entry name" value="Hect, E3 ligase catalytic domains"/>
    <property type="match status" value="1"/>
</dbReference>
<evidence type="ECO:0000256" key="9">
    <source>
        <dbReference type="ARBA" id="ARBA00023306"/>
    </source>
</evidence>
<feature type="repeat" description="ANK" evidence="14">
    <location>
        <begin position="564"/>
        <end position="596"/>
    </location>
</feature>
<dbReference type="Pfam" id="PF00632">
    <property type="entry name" value="HECT"/>
    <property type="match status" value="1"/>
</dbReference>
<dbReference type="Gene3D" id="3.30.2410.10">
    <property type="entry name" value="Hect, E3 ligase catalytic domain"/>
    <property type="match status" value="1"/>
</dbReference>
<accession>A0A1X7V446</accession>
<dbReference type="SUPFAM" id="SSF48403">
    <property type="entry name" value="Ankyrin repeat"/>
    <property type="match status" value="1"/>
</dbReference>
<dbReference type="Gene3D" id="3.30.2160.10">
    <property type="entry name" value="Hect, E3 ligase catalytic domain"/>
    <property type="match status" value="1"/>
</dbReference>
<dbReference type="InterPro" id="IPR035983">
    <property type="entry name" value="Hect_E3_ubiquitin_ligase"/>
</dbReference>
<keyword evidence="9" id="KW-0131">Cell cycle</keyword>
<feature type="active site" description="Glycyl thioester intermediate" evidence="15">
    <location>
        <position position="1071"/>
    </location>
</feature>
<dbReference type="OrthoDB" id="5981795at2759"/>
<evidence type="ECO:0000256" key="3">
    <source>
        <dbReference type="ARBA" id="ARBA00004906"/>
    </source>
</evidence>
<dbReference type="InterPro" id="IPR050409">
    <property type="entry name" value="E3_ubiq-protein_ligase"/>
</dbReference>
<feature type="domain" description="HECT" evidence="17">
    <location>
        <begin position="765"/>
        <end position="1104"/>
    </location>
</feature>
<comment type="pathway">
    <text evidence="3">Protein modification; protein ubiquitination.</text>
</comment>
<dbReference type="STRING" id="400682.A0A1X7V446"/>
<evidence type="ECO:0000313" key="18">
    <source>
        <dbReference type="EnsemblMetazoa" id="Aqu2.1.34778_001"/>
    </source>
</evidence>
<dbReference type="EnsemblMetazoa" id="Aqu2.1.34778_001">
    <property type="protein sequence ID" value="Aqu2.1.34778_001"/>
    <property type="gene ID" value="Aqu2.1.34778"/>
</dbReference>
<comment type="subcellular location">
    <subcellularLocation>
        <location evidence="2">Endoplasmic reticulum</location>
    </subcellularLocation>
    <subcellularLocation>
        <location evidence="10">Golgi apparatus</location>
        <location evidence="10">Golgi stack membrane</location>
    </subcellularLocation>
</comment>
<comment type="catalytic activity">
    <reaction evidence="1">
        <text>S-ubiquitinyl-[E2 ubiquitin-conjugating enzyme]-L-cysteine + [acceptor protein]-L-lysine = [E2 ubiquitin-conjugating enzyme]-L-cysteine + N(6)-ubiquitinyl-[acceptor protein]-L-lysine.</text>
        <dbReference type="EC" id="2.3.2.26"/>
    </reaction>
</comment>
<dbReference type="Proteomes" id="UP000007879">
    <property type="component" value="Unassembled WGS sequence"/>
</dbReference>
<dbReference type="GO" id="GO:0032580">
    <property type="term" value="C:Golgi cisterna membrane"/>
    <property type="evidence" value="ECO:0007669"/>
    <property type="project" value="UniProtKB-SubCell"/>
</dbReference>
<dbReference type="PROSITE" id="PS50237">
    <property type="entry name" value="HECT"/>
    <property type="match status" value="1"/>
</dbReference>
<dbReference type="Gene3D" id="1.25.40.20">
    <property type="entry name" value="Ankyrin repeat-containing domain"/>
    <property type="match status" value="1"/>
</dbReference>
<keyword evidence="8" id="KW-0333">Golgi apparatus</keyword>
<gene>
    <name evidence="18" type="primary">109581241</name>
</gene>
<dbReference type="InterPro" id="IPR002110">
    <property type="entry name" value="Ankyrin_rpt"/>
</dbReference>
<keyword evidence="19" id="KW-1185">Reference proteome</keyword>
<evidence type="ECO:0000256" key="14">
    <source>
        <dbReference type="PROSITE-ProRule" id="PRU00023"/>
    </source>
</evidence>